<name>A0A4R7P5I2_9GAMM</name>
<gene>
    <name evidence="2" type="ORF">DFR24_2647</name>
</gene>
<feature type="domain" description="DUF4326" evidence="1">
    <location>
        <begin position="3"/>
        <end position="90"/>
    </location>
</feature>
<evidence type="ECO:0000313" key="2">
    <source>
        <dbReference type="EMBL" id="TDU28280.1"/>
    </source>
</evidence>
<evidence type="ECO:0000313" key="3">
    <source>
        <dbReference type="Proteomes" id="UP000295341"/>
    </source>
</evidence>
<reference evidence="2 3" key="1">
    <citation type="submission" date="2019-03" db="EMBL/GenBank/DDBJ databases">
        <title>Genomic Encyclopedia of Type Strains, Phase IV (KMG-IV): sequencing the most valuable type-strain genomes for metagenomic binning, comparative biology and taxonomic classification.</title>
        <authorList>
            <person name="Goeker M."/>
        </authorList>
    </citation>
    <scope>NUCLEOTIDE SEQUENCE [LARGE SCALE GENOMIC DNA]</scope>
    <source>
        <strain evidence="2 3">DSM 26377</strain>
    </source>
</reference>
<dbReference type="AlphaFoldDB" id="A0A4R7P5I2"/>
<keyword evidence="3" id="KW-1185">Reference proteome</keyword>
<organism evidence="2 3">
    <name type="scientific">Panacagrimonas perspica</name>
    <dbReference type="NCBI Taxonomy" id="381431"/>
    <lineage>
        <taxon>Bacteria</taxon>
        <taxon>Pseudomonadati</taxon>
        <taxon>Pseudomonadota</taxon>
        <taxon>Gammaproteobacteria</taxon>
        <taxon>Nevskiales</taxon>
        <taxon>Nevskiaceae</taxon>
        <taxon>Panacagrimonas</taxon>
    </lineage>
</organism>
<accession>A0A4R7P5I2</accession>
<dbReference type="Pfam" id="PF14216">
    <property type="entry name" value="DUF4326"/>
    <property type="match status" value="1"/>
</dbReference>
<evidence type="ECO:0000259" key="1">
    <source>
        <dbReference type="Pfam" id="PF14216"/>
    </source>
</evidence>
<comment type="caution">
    <text evidence="2">The sequence shown here is derived from an EMBL/GenBank/DDBJ whole genome shotgun (WGS) entry which is preliminary data.</text>
</comment>
<dbReference type="InterPro" id="IPR025475">
    <property type="entry name" value="DUF4326"/>
</dbReference>
<dbReference type="RefSeq" id="WP_210772364.1">
    <property type="nucleotide sequence ID" value="NZ_MWIN01000005.1"/>
</dbReference>
<sequence length="97" mass="10884">MRRTAGWRKPPGVFYVGRPTEWGNPWRVGGKAHGALDPATAVAHYQDALVKAQLLDKAGVPLLDRVEELRGRDLACWCDLDKPCHADVLLHFANRER</sequence>
<protein>
    <submittedName>
        <fullName evidence="2">Uncharacterized protein DUF4326</fullName>
    </submittedName>
</protein>
<dbReference type="EMBL" id="SOBT01000009">
    <property type="protein sequence ID" value="TDU28280.1"/>
    <property type="molecule type" value="Genomic_DNA"/>
</dbReference>
<proteinExistence type="predicted"/>
<dbReference type="Proteomes" id="UP000295341">
    <property type="component" value="Unassembled WGS sequence"/>
</dbReference>